<dbReference type="GO" id="GO:0016740">
    <property type="term" value="F:transferase activity"/>
    <property type="evidence" value="ECO:0007669"/>
    <property type="project" value="UniProtKB-KW"/>
</dbReference>
<keyword evidence="1" id="KW-0808">Transferase</keyword>
<dbReference type="CDD" id="cd04645">
    <property type="entry name" value="LbH_gamma_CA_like"/>
    <property type="match status" value="1"/>
</dbReference>
<dbReference type="InterPro" id="IPR050484">
    <property type="entry name" value="Transf_Hexapept/Carb_Anhydrase"/>
</dbReference>
<name>A0A2T0X871_9RHOB</name>
<proteinExistence type="predicted"/>
<accession>A0A2T0X871</accession>
<dbReference type="EMBL" id="PVTT01000001">
    <property type="protein sequence ID" value="PRY95129.1"/>
    <property type="molecule type" value="Genomic_DNA"/>
</dbReference>
<keyword evidence="2" id="KW-1185">Reference proteome</keyword>
<protein>
    <submittedName>
        <fullName evidence="1">Carbonic anhydrase/acetyltransferase-like protein (Isoleucine patch superfamily)</fullName>
    </submittedName>
</protein>
<dbReference type="AlphaFoldDB" id="A0A2T0X871"/>
<dbReference type="OrthoDB" id="9803036at2"/>
<dbReference type="RefSeq" id="WP_106159548.1">
    <property type="nucleotide sequence ID" value="NZ_PVTT01000001.1"/>
</dbReference>
<evidence type="ECO:0000313" key="1">
    <source>
        <dbReference type="EMBL" id="PRY95129.1"/>
    </source>
</evidence>
<organism evidence="1 2">
    <name type="scientific">Hasllibacter halocynthiae</name>
    <dbReference type="NCBI Taxonomy" id="595589"/>
    <lineage>
        <taxon>Bacteria</taxon>
        <taxon>Pseudomonadati</taxon>
        <taxon>Pseudomonadota</taxon>
        <taxon>Alphaproteobacteria</taxon>
        <taxon>Rhodobacterales</taxon>
        <taxon>Roseobacteraceae</taxon>
        <taxon>Hasllibacter</taxon>
    </lineage>
</organism>
<dbReference type="InterPro" id="IPR001451">
    <property type="entry name" value="Hexapep"/>
</dbReference>
<gene>
    <name evidence="1" type="ORF">BCF33_0743</name>
</gene>
<sequence length="175" mass="17897">MIYALGKTAPKIHPDAWIAPDANIIGDVVVEAGASVWFGTTIRGDNERITVGAGSNVQEGCVLHTDMGFPLVIGPDCTVGHGAILHGCTLADTVLVGMGATVLNGAVVGRLSLVGAGALLTEGKTFGERSLIVGAPAKVARALDGDAAKMLAASAAHYRENAARFRDGLAPVRDR</sequence>
<dbReference type="PANTHER" id="PTHR13061:SF29">
    <property type="entry name" value="GAMMA CARBONIC ANHYDRASE-LIKE 1, MITOCHONDRIAL-RELATED"/>
    <property type="match status" value="1"/>
</dbReference>
<comment type="caution">
    <text evidence="1">The sequence shown here is derived from an EMBL/GenBank/DDBJ whole genome shotgun (WGS) entry which is preliminary data.</text>
</comment>
<dbReference type="Proteomes" id="UP000238801">
    <property type="component" value="Unassembled WGS sequence"/>
</dbReference>
<dbReference type="Gene3D" id="2.160.10.10">
    <property type="entry name" value="Hexapeptide repeat proteins"/>
    <property type="match status" value="1"/>
</dbReference>
<reference evidence="1 2" key="1">
    <citation type="submission" date="2018-03" db="EMBL/GenBank/DDBJ databases">
        <title>Genomic Encyclopedia of Archaeal and Bacterial Type Strains, Phase II (KMG-II): from individual species to whole genera.</title>
        <authorList>
            <person name="Goeker M."/>
        </authorList>
    </citation>
    <scope>NUCLEOTIDE SEQUENCE [LARGE SCALE GENOMIC DNA]</scope>
    <source>
        <strain evidence="1 2">DSM 29318</strain>
    </source>
</reference>
<dbReference type="InterPro" id="IPR011004">
    <property type="entry name" value="Trimer_LpxA-like_sf"/>
</dbReference>
<dbReference type="SUPFAM" id="SSF51161">
    <property type="entry name" value="Trimeric LpxA-like enzymes"/>
    <property type="match status" value="1"/>
</dbReference>
<dbReference type="InterPro" id="IPR047324">
    <property type="entry name" value="LbH_gamma_CA-like"/>
</dbReference>
<dbReference type="Pfam" id="PF00132">
    <property type="entry name" value="Hexapep"/>
    <property type="match status" value="1"/>
</dbReference>
<evidence type="ECO:0000313" key="2">
    <source>
        <dbReference type="Proteomes" id="UP000238801"/>
    </source>
</evidence>
<dbReference type="PANTHER" id="PTHR13061">
    <property type="entry name" value="DYNACTIN SUBUNIT P25"/>
    <property type="match status" value="1"/>
</dbReference>